<comment type="caution">
    <text evidence="5">The sequence shown here is derived from an EMBL/GenBank/DDBJ whole genome shotgun (WGS) entry which is preliminary data.</text>
</comment>
<proteinExistence type="predicted"/>
<organism evidence="5 6">
    <name type="scientific">Aquincola agrisoli</name>
    <dbReference type="NCBI Taxonomy" id="3119538"/>
    <lineage>
        <taxon>Bacteria</taxon>
        <taxon>Pseudomonadati</taxon>
        <taxon>Pseudomonadota</taxon>
        <taxon>Betaproteobacteria</taxon>
        <taxon>Burkholderiales</taxon>
        <taxon>Sphaerotilaceae</taxon>
        <taxon>Aquincola</taxon>
    </lineage>
</organism>
<keyword evidence="2" id="KW-0238">DNA-binding</keyword>
<gene>
    <name evidence="5" type="ORF">V4F39_24435</name>
</gene>
<dbReference type="InterPro" id="IPR018060">
    <property type="entry name" value="HTH_AraC"/>
</dbReference>
<keyword evidence="1" id="KW-0805">Transcription regulation</keyword>
<dbReference type="Pfam" id="PF12833">
    <property type="entry name" value="HTH_18"/>
    <property type="match status" value="1"/>
</dbReference>
<evidence type="ECO:0000259" key="4">
    <source>
        <dbReference type="PROSITE" id="PS01124"/>
    </source>
</evidence>
<dbReference type="Pfam" id="PF02311">
    <property type="entry name" value="AraC_binding"/>
    <property type="match status" value="1"/>
</dbReference>
<name>A0AAW9QNF3_9BURK</name>
<keyword evidence="6" id="KW-1185">Reference proteome</keyword>
<dbReference type="SUPFAM" id="SSF46689">
    <property type="entry name" value="Homeodomain-like"/>
    <property type="match status" value="2"/>
</dbReference>
<dbReference type="AlphaFoldDB" id="A0AAW9QNF3"/>
<dbReference type="InterPro" id="IPR009057">
    <property type="entry name" value="Homeodomain-like_sf"/>
</dbReference>
<dbReference type="InterPro" id="IPR050204">
    <property type="entry name" value="AraC_XylS_family_regulators"/>
</dbReference>
<dbReference type="PROSITE" id="PS01124">
    <property type="entry name" value="HTH_ARAC_FAMILY_2"/>
    <property type="match status" value="1"/>
</dbReference>
<dbReference type="SUPFAM" id="SSF51215">
    <property type="entry name" value="Regulatory protein AraC"/>
    <property type="match status" value="1"/>
</dbReference>
<dbReference type="RefSeq" id="WP_332292757.1">
    <property type="nucleotide sequence ID" value="NZ_JAZIBG010000054.1"/>
</dbReference>
<dbReference type="SMART" id="SM00342">
    <property type="entry name" value="HTH_ARAC"/>
    <property type="match status" value="1"/>
</dbReference>
<dbReference type="EMBL" id="JAZIBG010000054">
    <property type="protein sequence ID" value="MEF7617084.1"/>
    <property type="molecule type" value="Genomic_DNA"/>
</dbReference>
<dbReference type="GO" id="GO:0003700">
    <property type="term" value="F:DNA-binding transcription factor activity"/>
    <property type="evidence" value="ECO:0007669"/>
    <property type="project" value="InterPro"/>
</dbReference>
<dbReference type="InterPro" id="IPR037923">
    <property type="entry name" value="HTH-like"/>
</dbReference>
<evidence type="ECO:0000313" key="5">
    <source>
        <dbReference type="EMBL" id="MEF7617084.1"/>
    </source>
</evidence>
<protein>
    <submittedName>
        <fullName evidence="5">AraC family transcriptional regulator</fullName>
    </submittedName>
</protein>
<dbReference type="InterPro" id="IPR003313">
    <property type="entry name" value="AraC-bd"/>
</dbReference>
<accession>A0AAW9QNF3</accession>
<dbReference type="Gene3D" id="1.10.10.60">
    <property type="entry name" value="Homeodomain-like"/>
    <property type="match status" value="1"/>
</dbReference>
<reference evidence="5 6" key="1">
    <citation type="submission" date="2024-02" db="EMBL/GenBank/DDBJ databases">
        <title>Genome sequence of Aquincola sp. MAHUQ-54.</title>
        <authorList>
            <person name="Huq M.A."/>
        </authorList>
    </citation>
    <scope>NUCLEOTIDE SEQUENCE [LARGE SCALE GENOMIC DNA]</scope>
    <source>
        <strain evidence="5 6">MAHUQ-54</strain>
    </source>
</reference>
<sequence>MQGVPEQFLHPADAAEFRRPAHRQGVELYRAHIVRHAFEPHTHEAFGLGAIASGVERFRYRGTEHLAPADSLVLMNPDELHTGRAETAGGWRYRMLYLDAPLLAELAGEPGWWFDAAVLHDPLLARRLGGTLAALWQVSDPLAFDGLLLDLVQALRPHARIGRPARPEGEARFDRVIDYLHAHLAQPLTLDMLAGVAGLSPFHFLRRFKSAHGATPHQMLMALRLFDAKRRLAAGERAADVAAAVGLADQAHLTRAFASRYGVTPARYARQVA</sequence>
<dbReference type="PANTHER" id="PTHR46796:SF2">
    <property type="entry name" value="TRANSCRIPTIONAL REGULATORY PROTEIN"/>
    <property type="match status" value="1"/>
</dbReference>
<dbReference type="PANTHER" id="PTHR46796">
    <property type="entry name" value="HTH-TYPE TRANSCRIPTIONAL ACTIVATOR RHAS-RELATED"/>
    <property type="match status" value="1"/>
</dbReference>
<dbReference type="Proteomes" id="UP001336250">
    <property type="component" value="Unassembled WGS sequence"/>
</dbReference>
<dbReference type="GO" id="GO:0043565">
    <property type="term" value="F:sequence-specific DNA binding"/>
    <property type="evidence" value="ECO:0007669"/>
    <property type="project" value="InterPro"/>
</dbReference>
<evidence type="ECO:0000313" key="6">
    <source>
        <dbReference type="Proteomes" id="UP001336250"/>
    </source>
</evidence>
<evidence type="ECO:0000256" key="3">
    <source>
        <dbReference type="ARBA" id="ARBA00023163"/>
    </source>
</evidence>
<evidence type="ECO:0000256" key="2">
    <source>
        <dbReference type="ARBA" id="ARBA00023125"/>
    </source>
</evidence>
<evidence type="ECO:0000256" key="1">
    <source>
        <dbReference type="ARBA" id="ARBA00023015"/>
    </source>
</evidence>
<keyword evidence="3" id="KW-0804">Transcription</keyword>
<feature type="domain" description="HTH araC/xylS-type" evidence="4">
    <location>
        <begin position="174"/>
        <end position="271"/>
    </location>
</feature>